<evidence type="ECO:0000313" key="1">
    <source>
        <dbReference type="EMBL" id="EDR06330.1"/>
    </source>
</evidence>
<dbReference type="AlphaFoldDB" id="B0DGU0"/>
<evidence type="ECO:0000313" key="2">
    <source>
        <dbReference type="Proteomes" id="UP000001194"/>
    </source>
</evidence>
<dbReference type="Proteomes" id="UP000001194">
    <property type="component" value="Unassembled WGS sequence"/>
</dbReference>
<organism evidence="2">
    <name type="scientific">Laccaria bicolor (strain S238N-H82 / ATCC MYA-4686)</name>
    <name type="common">Bicoloured deceiver</name>
    <name type="synonym">Laccaria laccata var. bicolor</name>
    <dbReference type="NCBI Taxonomy" id="486041"/>
    <lineage>
        <taxon>Eukaryota</taxon>
        <taxon>Fungi</taxon>
        <taxon>Dikarya</taxon>
        <taxon>Basidiomycota</taxon>
        <taxon>Agaricomycotina</taxon>
        <taxon>Agaricomycetes</taxon>
        <taxon>Agaricomycetidae</taxon>
        <taxon>Agaricales</taxon>
        <taxon>Agaricineae</taxon>
        <taxon>Hydnangiaceae</taxon>
        <taxon>Laccaria</taxon>
    </lineage>
</organism>
<dbReference type="RefSeq" id="XP_001883191.1">
    <property type="nucleotide sequence ID" value="XM_001883156.1"/>
</dbReference>
<name>B0DGU0_LACBS</name>
<dbReference type="InParanoid" id="B0DGU0"/>
<dbReference type="HOGENOM" id="CLU_152698_0_0_1"/>
<gene>
    <name evidence="1" type="ORF">LACBIDRAFT_300461</name>
</gene>
<dbReference type="OrthoDB" id="10458616at2759"/>
<dbReference type="GeneID" id="6078703"/>
<dbReference type="KEGG" id="lbc:LACBIDRAFT_300461"/>
<protein>
    <submittedName>
        <fullName evidence="1">Predicted protein</fullName>
    </submittedName>
</protein>
<proteinExistence type="predicted"/>
<dbReference type="EMBL" id="DS547109">
    <property type="protein sequence ID" value="EDR06330.1"/>
    <property type="molecule type" value="Genomic_DNA"/>
</dbReference>
<keyword evidence="2" id="KW-1185">Reference proteome</keyword>
<reference evidence="1 2" key="1">
    <citation type="journal article" date="2008" name="Nature">
        <title>The genome of Laccaria bicolor provides insights into mycorrhizal symbiosis.</title>
        <authorList>
            <person name="Martin F."/>
            <person name="Aerts A."/>
            <person name="Ahren D."/>
            <person name="Brun A."/>
            <person name="Danchin E.G.J."/>
            <person name="Duchaussoy F."/>
            <person name="Gibon J."/>
            <person name="Kohler A."/>
            <person name="Lindquist E."/>
            <person name="Pereda V."/>
            <person name="Salamov A."/>
            <person name="Shapiro H.J."/>
            <person name="Wuyts J."/>
            <person name="Blaudez D."/>
            <person name="Buee M."/>
            <person name="Brokstein P."/>
            <person name="Canbaeck B."/>
            <person name="Cohen D."/>
            <person name="Courty P.E."/>
            <person name="Coutinho P.M."/>
            <person name="Delaruelle C."/>
            <person name="Detter J.C."/>
            <person name="Deveau A."/>
            <person name="DiFazio S."/>
            <person name="Duplessis S."/>
            <person name="Fraissinet-Tachet L."/>
            <person name="Lucic E."/>
            <person name="Frey-Klett P."/>
            <person name="Fourrey C."/>
            <person name="Feussner I."/>
            <person name="Gay G."/>
            <person name="Grimwood J."/>
            <person name="Hoegger P.J."/>
            <person name="Jain P."/>
            <person name="Kilaru S."/>
            <person name="Labbe J."/>
            <person name="Lin Y.C."/>
            <person name="Legue V."/>
            <person name="Le Tacon F."/>
            <person name="Marmeisse R."/>
            <person name="Melayah D."/>
            <person name="Montanini B."/>
            <person name="Muratet M."/>
            <person name="Nehls U."/>
            <person name="Niculita-Hirzel H."/>
            <person name="Oudot-Le Secq M.P."/>
            <person name="Peter M."/>
            <person name="Quesneville H."/>
            <person name="Rajashekar B."/>
            <person name="Reich M."/>
            <person name="Rouhier N."/>
            <person name="Schmutz J."/>
            <person name="Yin T."/>
            <person name="Chalot M."/>
            <person name="Henrissat B."/>
            <person name="Kuees U."/>
            <person name="Lucas S."/>
            <person name="Van de Peer Y."/>
            <person name="Podila G.K."/>
            <person name="Polle A."/>
            <person name="Pukkila P.J."/>
            <person name="Richardson P.M."/>
            <person name="Rouze P."/>
            <person name="Sanders I.R."/>
            <person name="Stajich J.E."/>
            <person name="Tunlid A."/>
            <person name="Tuskan G."/>
            <person name="Grigoriev I.V."/>
        </authorList>
    </citation>
    <scope>NUCLEOTIDE SEQUENCE [LARGE SCALE GENOMIC DNA]</scope>
    <source>
        <strain evidence="2">S238N-H82 / ATCC MYA-4686</strain>
    </source>
</reference>
<sequence>MQRVVTYDVPEGLSCLSVSAANDDLELTPPIRIRRPAPSSLPASPQGFLVYLDATPLRLGTELGVAGRAMRCAAATTGRLLVKPGPFVQVFLSEHRKRVNKLGICIGFGPSQGSRLEWKASLHGSKAPCRRLGKSIPLDG</sequence>
<accession>B0DGU0</accession>